<feature type="signal peptide" evidence="2">
    <location>
        <begin position="1"/>
        <end position="20"/>
    </location>
</feature>
<gene>
    <name evidence="5" type="ORF">SAMN05660653_02913</name>
</gene>
<reference evidence="5 6" key="1">
    <citation type="submission" date="2016-10" db="EMBL/GenBank/DDBJ databases">
        <authorList>
            <person name="de Groot N.N."/>
        </authorList>
    </citation>
    <scope>NUCLEOTIDE SEQUENCE [LARGE SCALE GENOMIC DNA]</scope>
    <source>
        <strain evidence="5 6">ASO4-2</strain>
    </source>
</reference>
<evidence type="ECO:0000313" key="5">
    <source>
        <dbReference type="EMBL" id="SDB57920.1"/>
    </source>
</evidence>
<dbReference type="Gene3D" id="3.30.1950.10">
    <property type="entry name" value="wza like domain"/>
    <property type="match status" value="1"/>
</dbReference>
<evidence type="ECO:0000256" key="1">
    <source>
        <dbReference type="ARBA" id="ARBA00022729"/>
    </source>
</evidence>
<dbReference type="PANTHER" id="PTHR33619:SF3">
    <property type="entry name" value="POLYSACCHARIDE EXPORT PROTEIN GFCE-RELATED"/>
    <property type="match status" value="1"/>
</dbReference>
<dbReference type="InterPro" id="IPR049712">
    <property type="entry name" value="Poly_export"/>
</dbReference>
<dbReference type="InterPro" id="IPR003715">
    <property type="entry name" value="Poly_export_N"/>
</dbReference>
<evidence type="ECO:0000259" key="3">
    <source>
        <dbReference type="Pfam" id="PF02563"/>
    </source>
</evidence>
<dbReference type="STRING" id="617002.SAMN05660653_02913"/>
<dbReference type="Proteomes" id="UP000198771">
    <property type="component" value="Unassembled WGS sequence"/>
</dbReference>
<feature type="domain" description="Soluble ligand binding" evidence="4">
    <location>
        <begin position="182"/>
        <end position="229"/>
    </location>
</feature>
<dbReference type="InterPro" id="IPR019554">
    <property type="entry name" value="Soluble_ligand-bd"/>
</dbReference>
<sequence length="265" mass="29337">MKQRILLVLICLLFPLSATAQDYIIGEGDGLAISVWDEPKLSATSTVRPDGKITIPGLGDVRASGLTPGQLQESLEEKMKRLVHNPIVTVSVIEITNSRVFFFGGGLELGTQDLMRQTSLLQMLSTVENLQTADLRAAYVLRDGQKIKQDFHALIIEGDVREDILLKNNDVIFVPPLREPNVYVLGAVGAPTFIQYREGLTVLEAILQAGGFSPYARENSTMIVRKQSDEEINIPVRAKDLLRGDMTQNIELLPGDYIVVREGFF</sequence>
<evidence type="ECO:0000256" key="2">
    <source>
        <dbReference type="SAM" id="SignalP"/>
    </source>
</evidence>
<protein>
    <submittedName>
        <fullName evidence="5">Polysaccharide export outer membrane protein</fullName>
    </submittedName>
</protein>
<accession>A0A1G6EKK5</accession>
<dbReference type="Pfam" id="PF10531">
    <property type="entry name" value="SLBB"/>
    <property type="match status" value="1"/>
</dbReference>
<evidence type="ECO:0000259" key="4">
    <source>
        <dbReference type="Pfam" id="PF10531"/>
    </source>
</evidence>
<name>A0A1G6EKK5_9BACT</name>
<dbReference type="EMBL" id="FMXO01000019">
    <property type="protein sequence ID" value="SDB57920.1"/>
    <property type="molecule type" value="Genomic_DNA"/>
</dbReference>
<dbReference type="Gene3D" id="3.10.560.10">
    <property type="entry name" value="Outer membrane lipoprotein wza domain like"/>
    <property type="match status" value="1"/>
</dbReference>
<dbReference type="NCBIfam" id="TIGR03027">
    <property type="entry name" value="pepcterm_export"/>
    <property type="match status" value="1"/>
</dbReference>
<feature type="domain" description="Polysaccharide export protein N-terminal" evidence="3">
    <location>
        <begin position="18"/>
        <end position="92"/>
    </location>
</feature>
<evidence type="ECO:0000313" key="6">
    <source>
        <dbReference type="Proteomes" id="UP000198771"/>
    </source>
</evidence>
<proteinExistence type="predicted"/>
<dbReference type="GO" id="GO:0015159">
    <property type="term" value="F:polysaccharide transmembrane transporter activity"/>
    <property type="evidence" value="ECO:0007669"/>
    <property type="project" value="InterPro"/>
</dbReference>
<organism evidence="5 6">
    <name type="scientific">Desulfonatronum thiosulfatophilum</name>
    <dbReference type="NCBI Taxonomy" id="617002"/>
    <lineage>
        <taxon>Bacteria</taxon>
        <taxon>Pseudomonadati</taxon>
        <taxon>Thermodesulfobacteriota</taxon>
        <taxon>Desulfovibrionia</taxon>
        <taxon>Desulfovibrionales</taxon>
        <taxon>Desulfonatronaceae</taxon>
        <taxon>Desulfonatronum</taxon>
    </lineage>
</organism>
<dbReference type="InterPro" id="IPR017477">
    <property type="entry name" value="PEP-CTERM_polysacc_export"/>
</dbReference>
<keyword evidence="1 2" id="KW-0732">Signal</keyword>
<dbReference type="PANTHER" id="PTHR33619">
    <property type="entry name" value="POLYSACCHARIDE EXPORT PROTEIN GFCE-RELATED"/>
    <property type="match status" value="1"/>
</dbReference>
<dbReference type="OrthoDB" id="193635at2"/>
<dbReference type="RefSeq" id="WP_092123459.1">
    <property type="nucleotide sequence ID" value="NZ_FMXO01000019.1"/>
</dbReference>
<feature type="chain" id="PRO_5011780783" evidence="2">
    <location>
        <begin position="21"/>
        <end position="265"/>
    </location>
</feature>
<keyword evidence="6" id="KW-1185">Reference proteome</keyword>
<dbReference type="AlphaFoldDB" id="A0A1G6EKK5"/>
<dbReference type="Pfam" id="PF02563">
    <property type="entry name" value="Poly_export"/>
    <property type="match status" value="1"/>
</dbReference>